<dbReference type="Proteomes" id="UP000649617">
    <property type="component" value="Unassembled WGS sequence"/>
</dbReference>
<proteinExistence type="predicted"/>
<dbReference type="EMBL" id="CAJNIZ010011603">
    <property type="protein sequence ID" value="CAE7322261.1"/>
    <property type="molecule type" value="Genomic_DNA"/>
</dbReference>
<organism evidence="1 2">
    <name type="scientific">Symbiodinium pilosum</name>
    <name type="common">Dinoflagellate</name>
    <dbReference type="NCBI Taxonomy" id="2952"/>
    <lineage>
        <taxon>Eukaryota</taxon>
        <taxon>Sar</taxon>
        <taxon>Alveolata</taxon>
        <taxon>Dinophyceae</taxon>
        <taxon>Suessiales</taxon>
        <taxon>Symbiodiniaceae</taxon>
        <taxon>Symbiodinium</taxon>
    </lineage>
</organism>
<sequence>MYPYMSSTHLSWSWYQAARLYNDCLVALDFDGKEHETAEVVAKLQLPVCTNLAACLIESGPQATLLTWPIFALQL</sequence>
<dbReference type="AlphaFoldDB" id="A0A812NPJ9"/>
<accession>A0A812NPJ9</accession>
<keyword evidence="2" id="KW-1185">Reference proteome</keyword>
<gene>
    <name evidence="1" type="ORF">SPIL2461_LOCUS7445</name>
</gene>
<dbReference type="OrthoDB" id="438755at2759"/>
<protein>
    <submittedName>
        <fullName evidence="1">Uncharacterized protein</fullName>
    </submittedName>
</protein>
<comment type="caution">
    <text evidence="1">The sequence shown here is derived from an EMBL/GenBank/DDBJ whole genome shotgun (WGS) entry which is preliminary data.</text>
</comment>
<evidence type="ECO:0000313" key="2">
    <source>
        <dbReference type="Proteomes" id="UP000649617"/>
    </source>
</evidence>
<reference evidence="1" key="1">
    <citation type="submission" date="2021-02" db="EMBL/GenBank/DDBJ databases">
        <authorList>
            <person name="Dougan E. K."/>
            <person name="Rhodes N."/>
            <person name="Thang M."/>
            <person name="Chan C."/>
        </authorList>
    </citation>
    <scope>NUCLEOTIDE SEQUENCE</scope>
</reference>
<name>A0A812NPJ9_SYMPI</name>
<evidence type="ECO:0000313" key="1">
    <source>
        <dbReference type="EMBL" id="CAE7322261.1"/>
    </source>
</evidence>